<gene>
    <name evidence="1" type="ORF">PVK06_043677</name>
</gene>
<evidence type="ECO:0000313" key="1">
    <source>
        <dbReference type="EMBL" id="KAK5775739.1"/>
    </source>
</evidence>
<comment type="caution">
    <text evidence="1">The sequence shown here is derived from an EMBL/GenBank/DDBJ whole genome shotgun (WGS) entry which is preliminary data.</text>
</comment>
<protein>
    <submittedName>
        <fullName evidence="1">Uncharacterized protein</fullName>
    </submittedName>
</protein>
<dbReference type="Proteomes" id="UP001358586">
    <property type="component" value="Chromosome 12"/>
</dbReference>
<accession>A0ABR0MP48</accession>
<evidence type="ECO:0000313" key="2">
    <source>
        <dbReference type="Proteomes" id="UP001358586"/>
    </source>
</evidence>
<dbReference type="EMBL" id="JARKNE010000012">
    <property type="protein sequence ID" value="KAK5775739.1"/>
    <property type="molecule type" value="Genomic_DNA"/>
</dbReference>
<keyword evidence="2" id="KW-1185">Reference proteome</keyword>
<proteinExistence type="predicted"/>
<name>A0ABR0MP48_GOSAR</name>
<organism evidence="1 2">
    <name type="scientific">Gossypium arboreum</name>
    <name type="common">Tree cotton</name>
    <name type="synonym">Gossypium nanking</name>
    <dbReference type="NCBI Taxonomy" id="29729"/>
    <lineage>
        <taxon>Eukaryota</taxon>
        <taxon>Viridiplantae</taxon>
        <taxon>Streptophyta</taxon>
        <taxon>Embryophyta</taxon>
        <taxon>Tracheophyta</taxon>
        <taxon>Spermatophyta</taxon>
        <taxon>Magnoliopsida</taxon>
        <taxon>eudicotyledons</taxon>
        <taxon>Gunneridae</taxon>
        <taxon>Pentapetalae</taxon>
        <taxon>rosids</taxon>
        <taxon>malvids</taxon>
        <taxon>Malvales</taxon>
        <taxon>Malvaceae</taxon>
        <taxon>Malvoideae</taxon>
        <taxon>Gossypium</taxon>
    </lineage>
</organism>
<reference evidence="1 2" key="1">
    <citation type="submission" date="2023-03" db="EMBL/GenBank/DDBJ databases">
        <title>WGS of Gossypium arboreum.</title>
        <authorList>
            <person name="Yu D."/>
        </authorList>
    </citation>
    <scope>NUCLEOTIDE SEQUENCE [LARGE SCALE GENOMIC DNA]</scope>
    <source>
        <tissue evidence="1">Leaf</tissue>
    </source>
</reference>
<sequence>MQTDLKGELRSELQSILEQYLRQSSAATTLVLQCDKGKGILGGQPSSVSANEPIMVLPVSEMEPFGLSCQSQQVEIVRKGFRIECPRFDRGDFRGEFMYAAWNITGGSRVYNRSSGL</sequence>